<evidence type="ECO:0000313" key="1">
    <source>
        <dbReference type="EMBL" id="PWW73718.1"/>
    </source>
</evidence>
<accession>A0A317SHI6</accession>
<gene>
    <name evidence="1" type="ORF">C7212DRAFT_332759</name>
</gene>
<dbReference type="Gene3D" id="1.10.357.90">
    <property type="match status" value="1"/>
</dbReference>
<organism evidence="1 2">
    <name type="scientific">Tuber magnatum</name>
    <name type="common">white Piedmont truffle</name>
    <dbReference type="NCBI Taxonomy" id="42249"/>
    <lineage>
        <taxon>Eukaryota</taxon>
        <taxon>Fungi</taxon>
        <taxon>Dikarya</taxon>
        <taxon>Ascomycota</taxon>
        <taxon>Pezizomycotina</taxon>
        <taxon>Pezizomycetes</taxon>
        <taxon>Pezizales</taxon>
        <taxon>Tuberaceae</taxon>
        <taxon>Tuber</taxon>
    </lineage>
</organism>
<dbReference type="AlphaFoldDB" id="A0A317SHI6"/>
<evidence type="ECO:0000313" key="2">
    <source>
        <dbReference type="Proteomes" id="UP000246991"/>
    </source>
</evidence>
<dbReference type="OrthoDB" id="289721at2759"/>
<name>A0A317SHI6_9PEZI</name>
<comment type="caution">
    <text evidence="1">The sequence shown here is derived from an EMBL/GenBank/DDBJ whole genome shotgun (WGS) entry which is preliminary data.</text>
</comment>
<dbReference type="Proteomes" id="UP000246991">
    <property type="component" value="Unassembled WGS sequence"/>
</dbReference>
<protein>
    <submittedName>
        <fullName evidence="1">Uncharacterized protein</fullName>
    </submittedName>
</protein>
<reference evidence="1 2" key="1">
    <citation type="submission" date="2018-03" db="EMBL/GenBank/DDBJ databases">
        <title>Genomes of Pezizomycetes fungi and the evolution of truffles.</title>
        <authorList>
            <person name="Murat C."/>
            <person name="Payen T."/>
            <person name="Noel B."/>
            <person name="Kuo A."/>
            <person name="Martin F.M."/>
        </authorList>
    </citation>
    <scope>NUCLEOTIDE SEQUENCE [LARGE SCALE GENOMIC DNA]</scope>
    <source>
        <strain evidence="1">091103-1</strain>
    </source>
</reference>
<sequence>MVKSCQDSKARCAVTRSQIEWLGAQAFKIVLARKQTNYRPLIKWLQGIAEGEKEKVKGLASRVSCLGVDPFLSF</sequence>
<dbReference type="EMBL" id="PYWC01000075">
    <property type="protein sequence ID" value="PWW73718.1"/>
    <property type="molecule type" value="Genomic_DNA"/>
</dbReference>
<proteinExistence type="predicted"/>
<feature type="non-terminal residue" evidence="1">
    <location>
        <position position="74"/>
    </location>
</feature>
<keyword evidence="2" id="KW-1185">Reference proteome</keyword>